<dbReference type="CDD" id="cd12148">
    <property type="entry name" value="fungal_TF_MHR"/>
    <property type="match status" value="1"/>
</dbReference>
<reference evidence="5 6" key="1">
    <citation type="journal article" date="2021" name="Nat. Commun.">
        <title>Genetic determinants of endophytism in the Arabidopsis root mycobiome.</title>
        <authorList>
            <person name="Mesny F."/>
            <person name="Miyauchi S."/>
            <person name="Thiergart T."/>
            <person name="Pickel B."/>
            <person name="Atanasova L."/>
            <person name="Karlsson M."/>
            <person name="Huettel B."/>
            <person name="Barry K.W."/>
            <person name="Haridas S."/>
            <person name="Chen C."/>
            <person name="Bauer D."/>
            <person name="Andreopoulos W."/>
            <person name="Pangilinan J."/>
            <person name="LaButti K."/>
            <person name="Riley R."/>
            <person name="Lipzen A."/>
            <person name="Clum A."/>
            <person name="Drula E."/>
            <person name="Henrissat B."/>
            <person name="Kohler A."/>
            <person name="Grigoriev I.V."/>
            <person name="Martin F.M."/>
            <person name="Hacquard S."/>
        </authorList>
    </citation>
    <scope>NUCLEOTIDE SEQUENCE [LARGE SCALE GENOMIC DNA]</scope>
    <source>
        <strain evidence="5 6">MPI-CAGE-CH-0241</strain>
    </source>
</reference>
<dbReference type="CDD" id="cd00067">
    <property type="entry name" value="GAL4"/>
    <property type="match status" value="1"/>
</dbReference>
<name>A0A9P8VTX0_9HYPO</name>
<evidence type="ECO:0000313" key="5">
    <source>
        <dbReference type="EMBL" id="KAH6876714.1"/>
    </source>
</evidence>
<dbReference type="OrthoDB" id="435881at2759"/>
<dbReference type="InterPro" id="IPR050613">
    <property type="entry name" value="Sec_Metabolite_Reg"/>
</dbReference>
<dbReference type="PROSITE" id="PS50048">
    <property type="entry name" value="ZN2_CY6_FUNGAL_2"/>
    <property type="match status" value="1"/>
</dbReference>
<accession>A0A9P8VTX0</accession>
<keyword evidence="3" id="KW-0539">Nucleus</keyword>
<comment type="caution">
    <text evidence="5">The sequence shown here is derived from an EMBL/GenBank/DDBJ whole genome shotgun (WGS) entry which is preliminary data.</text>
</comment>
<dbReference type="GO" id="GO:0006351">
    <property type="term" value="P:DNA-templated transcription"/>
    <property type="evidence" value="ECO:0007669"/>
    <property type="project" value="InterPro"/>
</dbReference>
<dbReference type="GO" id="GO:0005634">
    <property type="term" value="C:nucleus"/>
    <property type="evidence" value="ECO:0007669"/>
    <property type="project" value="UniProtKB-SubCell"/>
</dbReference>
<keyword evidence="6" id="KW-1185">Reference proteome</keyword>
<proteinExistence type="predicted"/>
<feature type="domain" description="Zn(2)-C6 fungal-type" evidence="4">
    <location>
        <begin position="56"/>
        <end position="85"/>
    </location>
</feature>
<dbReference type="Pfam" id="PF04082">
    <property type="entry name" value="Fungal_trans"/>
    <property type="match status" value="1"/>
</dbReference>
<sequence>MNLDETNKISEPPLTNPSLIWNTIPSDNPATIGCSPAESDLPSGSTAIPSTLSLRSCVTCRRRKVKCDKAVPCANCVRHGVACVFPPPGRSRRKPRPRAAERILNRGLGGRAISDLTTAFVAKERPDTSQADDHFRLDATILGKEQWIERWWYLGERLPKRLYRFDTKPGTRALHFEEEAACEFTSRLAELYQLLRRADGYIPGDSSEEISTELNAPYFDPVEPFPQELPTSLNDHAFIVGCNSPDSSLSSQHPSPSQIPFFWQTFVENVNPLIKIFHIPTLGKLIRGIQRRIRSLSPAEEALIFAIYFAAISSMAPDEVRELLGRDKATLLTQYRHGTEAALARAEFMTSADLMTLQAFVLFICCLRQYAQPRLTWNLTALAVRIAQGIGVQHPDSELSPYDLETRRRLWLCLWLLDLKTAMDLGTDWLIADDHIGMGLPLNINDSDLDPANTEPPTARTGMTDMAHVLVKYEIGFLLKRLRFEQVNKCPENLNEEGMESLVTICKEQIEKNYLRHCADDDPLEWLTAANAKLFLATAPLLIYHPVLSSELRSSISADVRDRLLAACIETIECLHILETMSTSHRRGWLFGTYLHWHATALILETLLLRPQETDATQRSWNAMELALGLWAASPGTQRAVGPWPALIKLVEKTKTMRRANLAFDGRGYNVGDGILSISAKARAGMSVALPPHAGTASSNLSDFQTSISSMRHEQHSLPDDFLEIPNPDSRLVSVAQATSLQTSSIRPNCPALGERLMLGGSHSASEFTDNMLISEGSFSTNPVFAGVWPIENPPTQDLTWGASEALTDNSVDNTTEYWAVWNDLLGDLEK</sequence>
<dbReference type="EMBL" id="JAGPYM010000033">
    <property type="protein sequence ID" value="KAH6876714.1"/>
    <property type="molecule type" value="Genomic_DNA"/>
</dbReference>
<comment type="subcellular location">
    <subcellularLocation>
        <location evidence="1">Nucleus</location>
    </subcellularLocation>
</comment>
<dbReference type="SUPFAM" id="SSF57701">
    <property type="entry name" value="Zn2/Cys6 DNA-binding domain"/>
    <property type="match status" value="1"/>
</dbReference>
<keyword evidence="2" id="KW-0479">Metal-binding</keyword>
<gene>
    <name evidence="5" type="ORF">B0T10DRAFT_196595</name>
</gene>
<evidence type="ECO:0000313" key="6">
    <source>
        <dbReference type="Proteomes" id="UP000777438"/>
    </source>
</evidence>
<dbReference type="SMART" id="SM00906">
    <property type="entry name" value="Fungal_trans"/>
    <property type="match status" value="1"/>
</dbReference>
<dbReference type="GO" id="GO:0000981">
    <property type="term" value="F:DNA-binding transcription factor activity, RNA polymerase II-specific"/>
    <property type="evidence" value="ECO:0007669"/>
    <property type="project" value="InterPro"/>
</dbReference>
<dbReference type="PANTHER" id="PTHR31001:SF50">
    <property type="entry name" value="ZN(II)2CYS6 TRANSCRIPTION FACTOR (EUROFUNG)"/>
    <property type="match status" value="1"/>
</dbReference>
<evidence type="ECO:0000256" key="3">
    <source>
        <dbReference type="ARBA" id="ARBA00023242"/>
    </source>
</evidence>
<dbReference type="Proteomes" id="UP000777438">
    <property type="component" value="Unassembled WGS sequence"/>
</dbReference>
<evidence type="ECO:0000259" key="4">
    <source>
        <dbReference type="PROSITE" id="PS50048"/>
    </source>
</evidence>
<dbReference type="PANTHER" id="PTHR31001">
    <property type="entry name" value="UNCHARACTERIZED TRANSCRIPTIONAL REGULATORY PROTEIN"/>
    <property type="match status" value="1"/>
</dbReference>
<dbReference type="InterPro" id="IPR001138">
    <property type="entry name" value="Zn2Cys6_DnaBD"/>
</dbReference>
<evidence type="ECO:0000256" key="1">
    <source>
        <dbReference type="ARBA" id="ARBA00004123"/>
    </source>
</evidence>
<dbReference type="SMART" id="SM00066">
    <property type="entry name" value="GAL4"/>
    <property type="match status" value="1"/>
</dbReference>
<dbReference type="GO" id="GO:0003677">
    <property type="term" value="F:DNA binding"/>
    <property type="evidence" value="ECO:0007669"/>
    <property type="project" value="InterPro"/>
</dbReference>
<evidence type="ECO:0000256" key="2">
    <source>
        <dbReference type="ARBA" id="ARBA00022723"/>
    </source>
</evidence>
<dbReference type="Pfam" id="PF00172">
    <property type="entry name" value="Zn_clus"/>
    <property type="match status" value="1"/>
</dbReference>
<dbReference type="AlphaFoldDB" id="A0A9P8VTX0"/>
<dbReference type="Gene3D" id="4.10.240.10">
    <property type="entry name" value="Zn(2)-C6 fungal-type DNA-binding domain"/>
    <property type="match status" value="1"/>
</dbReference>
<dbReference type="GO" id="GO:0008270">
    <property type="term" value="F:zinc ion binding"/>
    <property type="evidence" value="ECO:0007669"/>
    <property type="project" value="InterPro"/>
</dbReference>
<dbReference type="InterPro" id="IPR036864">
    <property type="entry name" value="Zn2-C6_fun-type_DNA-bd_sf"/>
</dbReference>
<protein>
    <submittedName>
        <fullName evidence="5">Fungal-specific transcription factor domain-containing protein</fullName>
    </submittedName>
</protein>
<dbReference type="InterPro" id="IPR007219">
    <property type="entry name" value="XnlR_reg_dom"/>
</dbReference>
<dbReference type="PROSITE" id="PS00463">
    <property type="entry name" value="ZN2_CY6_FUNGAL_1"/>
    <property type="match status" value="1"/>
</dbReference>
<organism evidence="5 6">
    <name type="scientific">Thelonectria olida</name>
    <dbReference type="NCBI Taxonomy" id="1576542"/>
    <lineage>
        <taxon>Eukaryota</taxon>
        <taxon>Fungi</taxon>
        <taxon>Dikarya</taxon>
        <taxon>Ascomycota</taxon>
        <taxon>Pezizomycotina</taxon>
        <taxon>Sordariomycetes</taxon>
        <taxon>Hypocreomycetidae</taxon>
        <taxon>Hypocreales</taxon>
        <taxon>Nectriaceae</taxon>
        <taxon>Thelonectria</taxon>
    </lineage>
</organism>